<dbReference type="InterPro" id="IPR046947">
    <property type="entry name" value="LytR-like"/>
</dbReference>
<dbReference type="AlphaFoldDB" id="J7T5Y9"/>
<keyword evidence="3" id="KW-1185">Reference proteome</keyword>
<organism evidence="2 3">
    <name type="scientific">Streptococcus salivarius K12</name>
    <dbReference type="NCBI Taxonomy" id="1200793"/>
    <lineage>
        <taxon>Bacteria</taxon>
        <taxon>Bacillati</taxon>
        <taxon>Bacillota</taxon>
        <taxon>Bacilli</taxon>
        <taxon>Lactobacillales</taxon>
        <taxon>Streptococcaceae</taxon>
        <taxon>Streptococcus</taxon>
    </lineage>
</organism>
<evidence type="ECO:0000259" key="1">
    <source>
        <dbReference type="PROSITE" id="PS50930"/>
    </source>
</evidence>
<proteinExistence type="predicted"/>
<dbReference type="SMART" id="SM00850">
    <property type="entry name" value="LytTR"/>
    <property type="match status" value="1"/>
</dbReference>
<dbReference type="Proteomes" id="UP000006983">
    <property type="component" value="Unassembled WGS sequence"/>
</dbReference>
<dbReference type="PATRIC" id="fig|1200793.3.peg.204"/>
<name>J7T5Y9_STRSL</name>
<comment type="caution">
    <text evidence="2">The sequence shown here is derived from an EMBL/GenBank/DDBJ whole genome shotgun (WGS) entry which is preliminary data.</text>
</comment>
<dbReference type="EMBL" id="ALIF01000001">
    <property type="protein sequence ID" value="EJO16305.1"/>
    <property type="molecule type" value="Genomic_DNA"/>
</dbReference>
<dbReference type="InterPro" id="IPR007492">
    <property type="entry name" value="LytTR_DNA-bd_dom"/>
</dbReference>
<dbReference type="Gene3D" id="2.40.50.1020">
    <property type="entry name" value="LytTr DNA-binding domain"/>
    <property type="match status" value="1"/>
</dbReference>
<dbReference type="GO" id="GO:0000156">
    <property type="term" value="F:phosphorelay response regulator activity"/>
    <property type="evidence" value="ECO:0007669"/>
    <property type="project" value="InterPro"/>
</dbReference>
<accession>J7T5Y9</accession>
<dbReference type="PANTHER" id="PTHR37299:SF1">
    <property type="entry name" value="STAGE 0 SPORULATION PROTEIN A HOMOLOG"/>
    <property type="match status" value="1"/>
</dbReference>
<gene>
    <name evidence="2" type="ORF">RSSL_00343</name>
</gene>
<dbReference type="Pfam" id="PF04397">
    <property type="entry name" value="LytTR"/>
    <property type="match status" value="1"/>
</dbReference>
<sequence length="157" mass="18053">MRVGIGMKLRFEEKSDISTKDPCVVIQAEQLSDQAREVMDYLEQFSVVNQVVIPIKTDDHLVMVKIDDIILAEIDKNVLTIYTIDKTYTMKETLTNFQHRINRRSFLQISRHAVMNIDHLESLSDSFSGNMMAKMTGEVKSSVSRKYVKSLMDYLGV</sequence>
<dbReference type="PROSITE" id="PS50930">
    <property type="entry name" value="HTH_LYTTR"/>
    <property type="match status" value="1"/>
</dbReference>
<protein>
    <submittedName>
        <fullName evidence="2">Transcriptional regulator</fullName>
    </submittedName>
</protein>
<feature type="domain" description="HTH LytTR-type" evidence="1">
    <location>
        <begin position="53"/>
        <end position="157"/>
    </location>
</feature>
<dbReference type="GO" id="GO:0003677">
    <property type="term" value="F:DNA binding"/>
    <property type="evidence" value="ECO:0007669"/>
    <property type="project" value="InterPro"/>
</dbReference>
<evidence type="ECO:0000313" key="3">
    <source>
        <dbReference type="Proteomes" id="UP000006983"/>
    </source>
</evidence>
<reference evidence="2 3" key="1">
    <citation type="journal article" date="2012" name="J. Bacteriol.">
        <title>Genome Sequence of the Lantibiotic Bacteriocin Producer Streptococcus salivarius Strain K12.</title>
        <authorList>
            <person name="Barretto C."/>
            <person name="Alvarez-Martin P."/>
            <person name="Foata F."/>
            <person name="Renault P."/>
            <person name="Berger B."/>
        </authorList>
    </citation>
    <scope>NUCLEOTIDE SEQUENCE [LARGE SCALE GENOMIC DNA]</scope>
    <source>
        <strain evidence="2 3">K12</strain>
    </source>
</reference>
<evidence type="ECO:0000313" key="2">
    <source>
        <dbReference type="EMBL" id="EJO16305.1"/>
    </source>
</evidence>
<dbReference type="PANTHER" id="PTHR37299">
    <property type="entry name" value="TRANSCRIPTIONAL REGULATOR-RELATED"/>
    <property type="match status" value="1"/>
</dbReference>